<dbReference type="GO" id="GO:0043235">
    <property type="term" value="C:receptor complex"/>
    <property type="evidence" value="ECO:0007669"/>
    <property type="project" value="TreeGrafter"/>
</dbReference>
<dbReference type="Gene3D" id="1.10.510.10">
    <property type="entry name" value="Transferase(Phosphotransferase) domain 1"/>
    <property type="match status" value="1"/>
</dbReference>
<evidence type="ECO:0000313" key="4">
    <source>
        <dbReference type="Proteomes" id="UP000192578"/>
    </source>
</evidence>
<dbReference type="SMART" id="SM00219">
    <property type="entry name" value="TyrKc"/>
    <property type="match status" value="1"/>
</dbReference>
<dbReference type="InterPro" id="IPR020635">
    <property type="entry name" value="Tyr_kinase_cat_dom"/>
</dbReference>
<dbReference type="CDD" id="cd00192">
    <property type="entry name" value="PTKc"/>
    <property type="match status" value="1"/>
</dbReference>
<dbReference type="InterPro" id="IPR008266">
    <property type="entry name" value="Tyr_kinase_AS"/>
</dbReference>
<name>A0A9X6RKA2_HYPEX</name>
<dbReference type="InterPro" id="IPR011009">
    <property type="entry name" value="Kinase-like_dom_sf"/>
</dbReference>
<dbReference type="InterPro" id="IPR050122">
    <property type="entry name" value="RTK"/>
</dbReference>
<keyword evidence="3" id="KW-0675">Receptor</keyword>
<sequence>MIKDKMTCKDLGTVQFGIVHWVDEVDMHTLRTTIVANHWYNFRIRWTASRISLDIGGVSFRNVTNAAVIPQMGLHISVGAMARGGLGYSDSRGHVMEVTNVTLRKLLDQRVNVSNKEDGNPRNNLTSGVEIVVGQWSGAAITATGVILSVFFIASCAVLLFLKIRRRSQARSMRPWSAISTWGDVIQTMLTRAPSPEVRAEFECLLRRNPTTVEISLSALHIGSKELGRGHIGIVFKGSSLQLPDGINGTSNQLAVKAFTECSSHTFMTELNVMAAAQKHVNVIALLGVNFSFSSPLLVMEFCQYGSLLSFLQTRTHSGELHGNCVNSATLTDRNSLPTVAPHQNSVGLFSRFALQICRGMEHLVGRTIIHRDLAARNVLLTEMYVVKIADFGMASSGTTEYYDPDFSTAKRPYRWMPPEALLAGRCTEASDVWSFGVLVWELFSFGEAPFSSPELKAMSRFRVGLADWFLRGNRLATPLAAPGELRSVMSDCWNLEADSRPSFATLSSRLDEIVSSEANYLGMEDQELEQLSVVENIGLSPDETAASSCTTAL</sequence>
<dbReference type="EMBL" id="MTYJ01000206">
    <property type="protein sequence ID" value="OWA50854.1"/>
    <property type="molecule type" value="Genomic_DNA"/>
</dbReference>
<dbReference type="PRINTS" id="PR00109">
    <property type="entry name" value="TYRKINASE"/>
</dbReference>
<protein>
    <submittedName>
        <fullName evidence="3">Fibroblast growth factor receptor-like protein 2</fullName>
    </submittedName>
</protein>
<dbReference type="AlphaFoldDB" id="A0A9X6RKA2"/>
<evidence type="ECO:0000313" key="3">
    <source>
        <dbReference type="EMBL" id="OWA50854.1"/>
    </source>
</evidence>
<reference evidence="4" key="1">
    <citation type="submission" date="2017-01" db="EMBL/GenBank/DDBJ databases">
        <title>Comparative genomics of anhydrobiosis in the tardigrade Hypsibius dujardini.</title>
        <authorList>
            <person name="Yoshida Y."/>
            <person name="Koutsovoulos G."/>
            <person name="Laetsch D."/>
            <person name="Stevens L."/>
            <person name="Kumar S."/>
            <person name="Horikawa D."/>
            <person name="Ishino K."/>
            <person name="Komine S."/>
            <person name="Tomita M."/>
            <person name="Blaxter M."/>
            <person name="Arakawa K."/>
        </authorList>
    </citation>
    <scope>NUCLEOTIDE SEQUENCE [LARGE SCALE GENOMIC DNA]</scope>
    <source>
        <strain evidence="4">Z151</strain>
    </source>
</reference>
<keyword evidence="1" id="KW-0812">Transmembrane</keyword>
<feature type="domain" description="Protein kinase" evidence="2">
    <location>
        <begin position="221"/>
        <end position="515"/>
    </location>
</feature>
<evidence type="ECO:0000259" key="2">
    <source>
        <dbReference type="PROSITE" id="PS50011"/>
    </source>
</evidence>
<dbReference type="PANTHER" id="PTHR24416:SF600">
    <property type="entry name" value="PDGF- AND VEGF-RECEPTOR RELATED, ISOFORM J"/>
    <property type="match status" value="1"/>
</dbReference>
<keyword evidence="1" id="KW-0472">Membrane</keyword>
<dbReference type="GO" id="GO:0005524">
    <property type="term" value="F:ATP binding"/>
    <property type="evidence" value="ECO:0007669"/>
    <property type="project" value="InterPro"/>
</dbReference>
<dbReference type="GO" id="GO:0007169">
    <property type="term" value="P:cell surface receptor protein tyrosine kinase signaling pathway"/>
    <property type="evidence" value="ECO:0007669"/>
    <property type="project" value="TreeGrafter"/>
</dbReference>
<dbReference type="SUPFAM" id="SSF56112">
    <property type="entry name" value="Protein kinase-like (PK-like)"/>
    <property type="match status" value="1"/>
</dbReference>
<proteinExistence type="predicted"/>
<keyword evidence="4" id="KW-1185">Reference proteome</keyword>
<gene>
    <name evidence="3" type="ORF">BV898_15358</name>
</gene>
<evidence type="ECO:0000256" key="1">
    <source>
        <dbReference type="SAM" id="Phobius"/>
    </source>
</evidence>
<dbReference type="PROSITE" id="PS50011">
    <property type="entry name" value="PROTEIN_KINASE_DOM"/>
    <property type="match status" value="1"/>
</dbReference>
<dbReference type="GO" id="GO:0005886">
    <property type="term" value="C:plasma membrane"/>
    <property type="evidence" value="ECO:0007669"/>
    <property type="project" value="TreeGrafter"/>
</dbReference>
<accession>A0A9X6RKA2</accession>
<organism evidence="3 4">
    <name type="scientific">Hypsibius exemplaris</name>
    <name type="common">Freshwater tardigrade</name>
    <dbReference type="NCBI Taxonomy" id="2072580"/>
    <lineage>
        <taxon>Eukaryota</taxon>
        <taxon>Metazoa</taxon>
        <taxon>Ecdysozoa</taxon>
        <taxon>Tardigrada</taxon>
        <taxon>Eutardigrada</taxon>
        <taxon>Parachela</taxon>
        <taxon>Hypsibioidea</taxon>
        <taxon>Hypsibiidae</taxon>
        <taxon>Hypsibius</taxon>
    </lineage>
</organism>
<dbReference type="GO" id="GO:0004714">
    <property type="term" value="F:transmembrane receptor protein tyrosine kinase activity"/>
    <property type="evidence" value="ECO:0007669"/>
    <property type="project" value="TreeGrafter"/>
</dbReference>
<dbReference type="Proteomes" id="UP000192578">
    <property type="component" value="Unassembled WGS sequence"/>
</dbReference>
<dbReference type="InterPro" id="IPR001245">
    <property type="entry name" value="Ser-Thr/Tyr_kinase_cat_dom"/>
</dbReference>
<keyword evidence="1" id="KW-1133">Transmembrane helix</keyword>
<comment type="caution">
    <text evidence="3">The sequence shown here is derived from an EMBL/GenBank/DDBJ whole genome shotgun (WGS) entry which is preliminary data.</text>
</comment>
<dbReference type="InterPro" id="IPR000719">
    <property type="entry name" value="Prot_kinase_dom"/>
</dbReference>
<feature type="transmembrane region" description="Helical" evidence="1">
    <location>
        <begin position="136"/>
        <end position="162"/>
    </location>
</feature>
<dbReference type="PANTHER" id="PTHR24416">
    <property type="entry name" value="TYROSINE-PROTEIN KINASE RECEPTOR"/>
    <property type="match status" value="1"/>
</dbReference>
<dbReference type="Pfam" id="PF07714">
    <property type="entry name" value="PK_Tyr_Ser-Thr"/>
    <property type="match status" value="1"/>
</dbReference>
<dbReference type="OrthoDB" id="4062651at2759"/>
<dbReference type="PROSITE" id="PS00109">
    <property type="entry name" value="PROTEIN_KINASE_TYR"/>
    <property type="match status" value="1"/>
</dbReference>